<sequence length="435" mass="47621">MKPSSVDALSARRLGLACPSDRERIESARMEALRNTVAHARQKSPWYRERLAGLDPDCLRTSADFARLPFLSGADLAAHGRELLCVSQSEVARIITLQTSGSTGPPKRLHFTREDLDSTVDFFQHGMFSLISSQDKVLALLPFSLPDSTGDLLIRALAKGGVHCEGVWPPTDWRALALRIRDENFTSIVGLPQHLLALSYELPHGLVRTMLLCSDYAPQSLRTRIEEACGSETFLHYGTTETGLGGGVECQAHGGCHMREADLLIEIVDLRTGDPVPEGVVGEVVVTTLNRQAMPLLRYRTGDLARLDTSSCLCGGVTARLCDIRGRRKACSIAEGYSVASQDLDDVLFALDGLLDYRASLTRSAGRDAISVEFLARPGHERLEREIHQALKSVPALNMAMQSRTFVAGPALRVESFSPSHTLKRTILDNRGSYS</sequence>
<dbReference type="STRING" id="52560.SAMN04488082_1297"/>
<evidence type="ECO:0000313" key="2">
    <source>
        <dbReference type="EMBL" id="SFK50355.1"/>
    </source>
</evidence>
<keyword evidence="3" id="KW-1185">Reference proteome</keyword>
<feature type="domain" description="AMP-dependent synthetase/ligase" evidence="1">
    <location>
        <begin position="99"/>
        <end position="287"/>
    </location>
</feature>
<accession>A0A1I4A1Y2</accession>
<dbReference type="Pfam" id="PF00501">
    <property type="entry name" value="AMP-binding"/>
    <property type="match status" value="1"/>
</dbReference>
<dbReference type="EMBL" id="FORX01000029">
    <property type="protein sequence ID" value="SFK50355.1"/>
    <property type="molecule type" value="Genomic_DNA"/>
</dbReference>
<evidence type="ECO:0000259" key="1">
    <source>
        <dbReference type="Pfam" id="PF00501"/>
    </source>
</evidence>
<dbReference type="PANTHER" id="PTHR43845">
    <property type="entry name" value="BLR5969 PROTEIN"/>
    <property type="match status" value="1"/>
</dbReference>
<gene>
    <name evidence="2" type="ORF">SAMN04488082_1297</name>
</gene>
<proteinExistence type="predicted"/>
<dbReference type="RefSeq" id="WP_092379413.1">
    <property type="nucleotide sequence ID" value="NZ_FORX01000029.1"/>
</dbReference>
<dbReference type="AlphaFoldDB" id="A0A1I4A1Y2"/>
<reference evidence="3" key="1">
    <citation type="submission" date="2016-10" db="EMBL/GenBank/DDBJ databases">
        <authorList>
            <person name="Varghese N."/>
            <person name="Submissions S."/>
        </authorList>
    </citation>
    <scope>NUCLEOTIDE SEQUENCE [LARGE SCALE GENOMIC DNA]</scope>
    <source>
        <strain evidence="3">DSM 5918</strain>
    </source>
</reference>
<dbReference type="PANTHER" id="PTHR43845:SF1">
    <property type="entry name" value="BLR5969 PROTEIN"/>
    <property type="match status" value="1"/>
</dbReference>
<dbReference type="InterPro" id="IPR042099">
    <property type="entry name" value="ANL_N_sf"/>
</dbReference>
<keyword evidence="2" id="KW-0436">Ligase</keyword>
<dbReference type="Proteomes" id="UP000198635">
    <property type="component" value="Unassembled WGS sequence"/>
</dbReference>
<dbReference type="GO" id="GO:0016874">
    <property type="term" value="F:ligase activity"/>
    <property type="evidence" value="ECO:0007669"/>
    <property type="project" value="UniProtKB-KW"/>
</dbReference>
<name>A0A1I4A1Y2_9BACT</name>
<dbReference type="Gene3D" id="3.40.50.12780">
    <property type="entry name" value="N-terminal domain of ligase-like"/>
    <property type="match status" value="1"/>
</dbReference>
<dbReference type="SUPFAM" id="SSF56801">
    <property type="entry name" value="Acetyl-CoA synthetase-like"/>
    <property type="match status" value="1"/>
</dbReference>
<organism evidence="2 3">
    <name type="scientific">Desulfomicrobium apsheronum</name>
    <dbReference type="NCBI Taxonomy" id="52560"/>
    <lineage>
        <taxon>Bacteria</taxon>
        <taxon>Pseudomonadati</taxon>
        <taxon>Thermodesulfobacteriota</taxon>
        <taxon>Desulfovibrionia</taxon>
        <taxon>Desulfovibrionales</taxon>
        <taxon>Desulfomicrobiaceae</taxon>
        <taxon>Desulfomicrobium</taxon>
    </lineage>
</organism>
<dbReference type="OrthoDB" id="5484550at2"/>
<dbReference type="NCBIfam" id="NF045666">
    <property type="entry name" value="DVU1553_fam_AMP"/>
    <property type="match status" value="1"/>
</dbReference>
<evidence type="ECO:0000313" key="3">
    <source>
        <dbReference type="Proteomes" id="UP000198635"/>
    </source>
</evidence>
<protein>
    <submittedName>
        <fullName evidence="2">Phenylacetate-coenzyme A ligase PaaK, adenylate-forming domain family</fullName>
    </submittedName>
</protein>
<dbReference type="InterPro" id="IPR000873">
    <property type="entry name" value="AMP-dep_synth/lig_dom"/>
</dbReference>